<evidence type="ECO:0000313" key="2">
    <source>
        <dbReference type="EMBL" id="AWH84492.1"/>
    </source>
</evidence>
<keyword evidence="1" id="KW-0732">Signal</keyword>
<accession>A0A2S1QVP8</accession>
<evidence type="ECO:0000256" key="1">
    <source>
        <dbReference type="SAM" id="SignalP"/>
    </source>
</evidence>
<dbReference type="AlphaFoldDB" id="A0A2S1QVP8"/>
<dbReference type="KEGG" id="falb:HYN59_04885"/>
<name>A0A2S1QVP8_9FLAO</name>
<dbReference type="OrthoDB" id="893802at2"/>
<dbReference type="PROSITE" id="PS51257">
    <property type="entry name" value="PROKAR_LIPOPROTEIN"/>
    <property type="match status" value="1"/>
</dbReference>
<feature type="signal peptide" evidence="1">
    <location>
        <begin position="1"/>
        <end position="18"/>
    </location>
</feature>
<organism evidence="2 3">
    <name type="scientific">Flavobacterium album</name>
    <dbReference type="NCBI Taxonomy" id="2175091"/>
    <lineage>
        <taxon>Bacteria</taxon>
        <taxon>Pseudomonadati</taxon>
        <taxon>Bacteroidota</taxon>
        <taxon>Flavobacteriia</taxon>
        <taxon>Flavobacteriales</taxon>
        <taxon>Flavobacteriaceae</taxon>
        <taxon>Flavobacterium</taxon>
    </lineage>
</organism>
<gene>
    <name evidence="2" type="ORF">HYN59_04885</name>
</gene>
<keyword evidence="3" id="KW-1185">Reference proteome</keyword>
<proteinExistence type="predicted"/>
<evidence type="ECO:0008006" key="4">
    <source>
        <dbReference type="Google" id="ProtNLM"/>
    </source>
</evidence>
<dbReference type="Proteomes" id="UP000244929">
    <property type="component" value="Chromosome"/>
</dbReference>
<protein>
    <recommendedName>
        <fullName evidence="4">Lipoprotein</fullName>
    </recommendedName>
</protein>
<dbReference type="EMBL" id="CP029186">
    <property type="protein sequence ID" value="AWH84492.1"/>
    <property type="molecule type" value="Genomic_DNA"/>
</dbReference>
<feature type="chain" id="PRO_5015447891" description="Lipoprotein" evidence="1">
    <location>
        <begin position="19"/>
        <end position="141"/>
    </location>
</feature>
<reference evidence="2 3" key="1">
    <citation type="submission" date="2018-04" db="EMBL/GenBank/DDBJ databases">
        <title>Genome sequencing of Flavobacterium sp. HYN0059.</title>
        <authorList>
            <person name="Yi H."/>
            <person name="Baek C."/>
        </authorList>
    </citation>
    <scope>NUCLEOTIDE SEQUENCE [LARGE SCALE GENOMIC DNA]</scope>
    <source>
        <strain evidence="2 3">HYN0059</strain>
    </source>
</reference>
<dbReference type="RefSeq" id="WP_108777198.1">
    <property type="nucleotide sequence ID" value="NZ_CP029186.1"/>
</dbReference>
<sequence>MKKLLLLFAVLGAAIACTDEPDTLKFHVAFVPVVSVEMPEEMVFGQTYEIKVKYKRPNDCYYFDGFYHDPNDTSAEIIAVQTLVIEDAQCTPLDGLEPDESSFDFTCSSTYAGTSYRFKFYQGDDADGNQQFLEMEVPVHQ</sequence>
<evidence type="ECO:0000313" key="3">
    <source>
        <dbReference type="Proteomes" id="UP000244929"/>
    </source>
</evidence>